<evidence type="ECO:0000256" key="1">
    <source>
        <dbReference type="SAM" id="MobiDB-lite"/>
    </source>
</evidence>
<feature type="compositionally biased region" description="Basic residues" evidence="1">
    <location>
        <begin position="210"/>
        <end position="224"/>
    </location>
</feature>
<protein>
    <submittedName>
        <fullName evidence="3">Uncharacterized protein</fullName>
    </submittedName>
</protein>
<evidence type="ECO:0000313" key="3">
    <source>
        <dbReference type="EMBL" id="KAF0297120.1"/>
    </source>
</evidence>
<feature type="compositionally biased region" description="Basic residues" evidence="1">
    <location>
        <begin position="336"/>
        <end position="364"/>
    </location>
</feature>
<feature type="compositionally biased region" description="Basic and acidic residues" evidence="1">
    <location>
        <begin position="174"/>
        <end position="189"/>
    </location>
</feature>
<feature type="region of interest" description="Disordered" evidence="1">
    <location>
        <begin position="61"/>
        <end position="91"/>
    </location>
</feature>
<feature type="compositionally biased region" description="Acidic residues" evidence="1">
    <location>
        <begin position="61"/>
        <end position="72"/>
    </location>
</feature>
<dbReference type="EMBL" id="VIIS01001513">
    <property type="protein sequence ID" value="KAF0297120.1"/>
    <property type="molecule type" value="Genomic_DNA"/>
</dbReference>
<feature type="compositionally biased region" description="Polar residues" evidence="1">
    <location>
        <begin position="160"/>
        <end position="172"/>
    </location>
</feature>
<comment type="caution">
    <text evidence="3">The sequence shown here is derived from an EMBL/GenBank/DDBJ whole genome shotgun (WGS) entry which is preliminary data.</text>
</comment>
<dbReference type="AlphaFoldDB" id="A0A6A4W0B5"/>
<feature type="compositionally biased region" description="Polar residues" evidence="1">
    <location>
        <begin position="80"/>
        <end position="91"/>
    </location>
</feature>
<accession>A0A6A4W0B5</accession>
<proteinExistence type="predicted"/>
<reference evidence="3 4" key="1">
    <citation type="submission" date="2019-07" db="EMBL/GenBank/DDBJ databases">
        <title>Draft genome assembly of a fouling barnacle, Amphibalanus amphitrite (Darwin, 1854): The first reference genome for Thecostraca.</title>
        <authorList>
            <person name="Kim W."/>
        </authorList>
    </citation>
    <scope>NUCLEOTIDE SEQUENCE [LARGE SCALE GENOMIC DNA]</scope>
    <source>
        <strain evidence="3">SNU_AA5</strain>
        <tissue evidence="3">Soma without cirri and trophi</tissue>
    </source>
</reference>
<dbReference type="Proteomes" id="UP000440578">
    <property type="component" value="Unassembled WGS sequence"/>
</dbReference>
<evidence type="ECO:0000313" key="2">
    <source>
        <dbReference type="EMBL" id="KAF0287255.1"/>
    </source>
</evidence>
<organism evidence="3 4">
    <name type="scientific">Amphibalanus amphitrite</name>
    <name type="common">Striped barnacle</name>
    <name type="synonym">Balanus amphitrite</name>
    <dbReference type="NCBI Taxonomy" id="1232801"/>
    <lineage>
        <taxon>Eukaryota</taxon>
        <taxon>Metazoa</taxon>
        <taxon>Ecdysozoa</taxon>
        <taxon>Arthropoda</taxon>
        <taxon>Crustacea</taxon>
        <taxon>Multicrustacea</taxon>
        <taxon>Cirripedia</taxon>
        <taxon>Thoracica</taxon>
        <taxon>Thoracicalcarea</taxon>
        <taxon>Balanomorpha</taxon>
        <taxon>Balanoidea</taxon>
        <taxon>Balanidae</taxon>
        <taxon>Amphibalaninae</taxon>
        <taxon>Amphibalanus</taxon>
    </lineage>
</organism>
<feature type="region of interest" description="Disordered" evidence="1">
    <location>
        <begin position="108"/>
        <end position="238"/>
    </location>
</feature>
<evidence type="ECO:0000313" key="4">
    <source>
        <dbReference type="Proteomes" id="UP000440578"/>
    </source>
</evidence>
<dbReference type="EMBL" id="VIIS01002207">
    <property type="protein sequence ID" value="KAF0287255.1"/>
    <property type="molecule type" value="Genomic_DNA"/>
</dbReference>
<name>A0A6A4W0B5_AMPAM</name>
<gene>
    <name evidence="3" type="ORF">FJT64_005448</name>
    <name evidence="2" type="ORF">FJT64_014313</name>
</gene>
<feature type="region of interest" description="Disordered" evidence="1">
    <location>
        <begin position="256"/>
        <end position="400"/>
    </location>
</feature>
<sequence length="400" mass="43974">MKGTLEKLRRMFSAKRRPEDDVTVSRFARSTSFKKASMRRSGRRAARKKAVVTNRGIYYVDDDGHDGEEVVGETELPGTLESQSTQSQGTISYTDWIQISDDDTLDKSAGSRNFSLEGKSVPFDSPLPGGGGVSRSGKAASESPVTRQRRSPPTDDGLPVTSTFGSSCTSGVHSMEKPRLEDADEESRWSRAGARRRQPTVVATRDNLRRSLRRLSGKRAKKAARRLDGENPESKPLSVMDDEFYRRFARLPLVYANDDSPASPTSPAGGDGVSPLTPTRAPFAFSRQNPITRWLEESEKLSPRAGFTDLERPLWSELVSRPPRPAPATADERARRPAKAAKRTSRARTPSRKSMRRKAAKVARPRVDRIRSVVGDAPAPEDTAGASAAPESPVATRRSR</sequence>
<keyword evidence="4" id="KW-1185">Reference proteome</keyword>